<dbReference type="GO" id="GO:0009055">
    <property type="term" value="F:electron transfer activity"/>
    <property type="evidence" value="ECO:0007669"/>
    <property type="project" value="UniProtKB-UniRule"/>
</dbReference>
<keyword evidence="1 6" id="KW-0285">Flavoprotein</keyword>
<dbReference type="EMBL" id="QRGA01000016">
    <property type="protein sequence ID" value="RDU96129.1"/>
    <property type="molecule type" value="Genomic_DNA"/>
</dbReference>
<dbReference type="Pfam" id="PF02525">
    <property type="entry name" value="Flavodoxin_2"/>
    <property type="match status" value="1"/>
</dbReference>
<keyword evidence="3 6" id="KW-0560">Oxidoreductase</keyword>
<sequence>MNHILHIECSPRGAASFSSQVARHAVQALLREHPNARVIERSLGDEPPPHMSLGFIGAAFTEPHARTEAQRGLLAYSEALIAELDAADVVVIGTPMHNYTAPSSLKAWIDYVVRVGRTFNVTPQGKVGLLGDRPVLVAIASGGFFSEGERVRQPDYLTGYLRAVFATIGIRNVEFVTVEGMGRDREREAAMLERARHWIDANVGRLARTQAA</sequence>
<feature type="domain" description="Flavodoxin-like fold" evidence="7">
    <location>
        <begin position="3"/>
        <end position="198"/>
    </location>
</feature>
<comment type="caution">
    <text evidence="6">Lacks conserved residue(s) required for the propagation of feature annotation.</text>
</comment>
<comment type="similarity">
    <text evidence="6">Belongs to the azoreductase type 1 family.</text>
</comment>
<dbReference type="GO" id="GO:0010181">
    <property type="term" value="F:FMN binding"/>
    <property type="evidence" value="ECO:0007669"/>
    <property type="project" value="UniProtKB-UniRule"/>
</dbReference>
<comment type="catalytic activity">
    <reaction evidence="5">
        <text>N,N-dimethyl-1,4-phenylenediamine + anthranilate + 2 NAD(+) = 2-(4-dimethylaminophenyl)diazenylbenzoate + 2 NADH + 2 H(+)</text>
        <dbReference type="Rhea" id="RHEA:55872"/>
        <dbReference type="ChEBI" id="CHEBI:15378"/>
        <dbReference type="ChEBI" id="CHEBI:15783"/>
        <dbReference type="ChEBI" id="CHEBI:16567"/>
        <dbReference type="ChEBI" id="CHEBI:57540"/>
        <dbReference type="ChEBI" id="CHEBI:57945"/>
        <dbReference type="ChEBI" id="CHEBI:71579"/>
        <dbReference type="EC" id="1.7.1.17"/>
    </reaction>
    <physiologicalReaction direction="right-to-left" evidence="5">
        <dbReference type="Rhea" id="RHEA:55874"/>
    </physiologicalReaction>
</comment>
<reference evidence="8 9" key="1">
    <citation type="submission" date="2018-08" db="EMBL/GenBank/DDBJ databases">
        <title>Paraburkholderia sp. DHOM06 isolated from forest soil.</title>
        <authorList>
            <person name="Gao Z.-H."/>
            <person name="Qiu L.-H."/>
        </authorList>
    </citation>
    <scope>NUCLEOTIDE SEQUENCE [LARGE SCALE GENOMIC DNA]</scope>
    <source>
        <strain evidence="8 9">DHOM06</strain>
    </source>
</reference>
<dbReference type="EC" id="1.7.1.17" evidence="6"/>
<name>A0A3D8JSL7_9BURK</name>
<dbReference type="RefSeq" id="WP_115536511.1">
    <property type="nucleotide sequence ID" value="NZ_QRGA01000016.1"/>
</dbReference>
<dbReference type="AlphaFoldDB" id="A0A3D8JSL7"/>
<comment type="function">
    <text evidence="6">Quinone reductase that provides resistance to thiol-specific stress caused by electrophilic quinones.</text>
</comment>
<dbReference type="EC" id="1.6.5.-" evidence="6"/>
<dbReference type="OrthoDB" id="9787136at2"/>
<feature type="binding site" evidence="6">
    <location>
        <position position="10"/>
    </location>
    <ligand>
        <name>FMN</name>
        <dbReference type="ChEBI" id="CHEBI:58210"/>
    </ligand>
</feature>
<dbReference type="Gene3D" id="3.40.50.360">
    <property type="match status" value="1"/>
</dbReference>
<dbReference type="InterPro" id="IPR023048">
    <property type="entry name" value="NADH:quinone_OxRdtase_FMN_depd"/>
</dbReference>
<evidence type="ECO:0000259" key="7">
    <source>
        <dbReference type="Pfam" id="PF02525"/>
    </source>
</evidence>
<keyword evidence="9" id="KW-1185">Reference proteome</keyword>
<comment type="caution">
    <text evidence="8">The sequence shown here is derived from an EMBL/GenBank/DDBJ whole genome shotgun (WGS) entry which is preliminary data.</text>
</comment>
<dbReference type="HAMAP" id="MF_01216">
    <property type="entry name" value="Azoreductase_type1"/>
    <property type="match status" value="1"/>
</dbReference>
<comment type="subunit">
    <text evidence="6">Homodimer.</text>
</comment>
<dbReference type="PANTHER" id="PTHR43741">
    <property type="entry name" value="FMN-DEPENDENT NADH-AZOREDUCTASE 1"/>
    <property type="match status" value="1"/>
</dbReference>
<dbReference type="PANTHER" id="PTHR43741:SF4">
    <property type="entry name" value="FMN-DEPENDENT NADH:QUINONE OXIDOREDUCTASE"/>
    <property type="match status" value="1"/>
</dbReference>
<protein>
    <recommendedName>
        <fullName evidence="6">FMN dependent NADH:quinone oxidoreductase</fullName>
        <ecNumber evidence="6">1.6.5.-</ecNumber>
    </recommendedName>
    <alternativeName>
        <fullName evidence="6">Azo-dye reductase</fullName>
    </alternativeName>
    <alternativeName>
        <fullName evidence="6">FMN-dependent NADH-azo compound oxidoreductase</fullName>
    </alternativeName>
    <alternativeName>
        <fullName evidence="6">FMN-dependent NADH-azoreductase</fullName>
        <ecNumber evidence="6">1.7.1.17</ecNumber>
    </alternativeName>
</protein>
<evidence type="ECO:0000313" key="9">
    <source>
        <dbReference type="Proteomes" id="UP000256838"/>
    </source>
</evidence>
<evidence type="ECO:0000256" key="5">
    <source>
        <dbReference type="ARBA" id="ARBA00048542"/>
    </source>
</evidence>
<proteinExistence type="inferred from homology"/>
<dbReference type="GO" id="GO:0016652">
    <property type="term" value="F:oxidoreductase activity, acting on NAD(P)H as acceptor"/>
    <property type="evidence" value="ECO:0007669"/>
    <property type="project" value="UniProtKB-UniRule"/>
</dbReference>
<gene>
    <name evidence="6" type="primary">azoR</name>
    <name evidence="8" type="ORF">DWV00_25110</name>
</gene>
<accession>A0A3D8JSL7</accession>
<dbReference type="InterPro" id="IPR003680">
    <property type="entry name" value="Flavodoxin_fold"/>
</dbReference>
<comment type="cofactor">
    <cofactor evidence="6">
        <name>FMN</name>
        <dbReference type="ChEBI" id="CHEBI:58210"/>
    </cofactor>
    <text evidence="6">Binds 1 FMN per subunit.</text>
</comment>
<keyword evidence="4 6" id="KW-0520">NAD</keyword>
<organism evidence="8 9">
    <name type="scientific">Trinickia dinghuensis</name>
    <dbReference type="NCBI Taxonomy" id="2291023"/>
    <lineage>
        <taxon>Bacteria</taxon>
        <taxon>Pseudomonadati</taxon>
        <taxon>Pseudomonadota</taxon>
        <taxon>Betaproteobacteria</taxon>
        <taxon>Burkholderiales</taxon>
        <taxon>Burkholderiaceae</taxon>
        <taxon>Trinickia</taxon>
    </lineage>
</organism>
<feature type="binding site" evidence="6">
    <location>
        <begin position="16"/>
        <end position="18"/>
    </location>
    <ligand>
        <name>FMN</name>
        <dbReference type="ChEBI" id="CHEBI:58210"/>
    </ligand>
</feature>
<evidence type="ECO:0000256" key="2">
    <source>
        <dbReference type="ARBA" id="ARBA00022643"/>
    </source>
</evidence>
<evidence type="ECO:0000313" key="8">
    <source>
        <dbReference type="EMBL" id="RDU96129.1"/>
    </source>
</evidence>
<comment type="function">
    <text evidence="6">Also exhibits azoreductase activity. Catalyzes the reductive cleavage of the azo bond in aromatic azo compounds to the corresponding amines.</text>
</comment>
<dbReference type="GO" id="GO:0016655">
    <property type="term" value="F:oxidoreductase activity, acting on NAD(P)H, quinone or similar compound as acceptor"/>
    <property type="evidence" value="ECO:0007669"/>
    <property type="project" value="InterPro"/>
</dbReference>
<dbReference type="Proteomes" id="UP000256838">
    <property type="component" value="Unassembled WGS sequence"/>
</dbReference>
<evidence type="ECO:0000256" key="4">
    <source>
        <dbReference type="ARBA" id="ARBA00023027"/>
    </source>
</evidence>
<evidence type="ECO:0000256" key="6">
    <source>
        <dbReference type="HAMAP-Rule" id="MF_01216"/>
    </source>
</evidence>
<evidence type="ECO:0000256" key="1">
    <source>
        <dbReference type="ARBA" id="ARBA00022630"/>
    </source>
</evidence>
<dbReference type="InterPro" id="IPR029039">
    <property type="entry name" value="Flavoprotein-like_sf"/>
</dbReference>
<evidence type="ECO:0000256" key="3">
    <source>
        <dbReference type="ARBA" id="ARBA00023002"/>
    </source>
</evidence>
<dbReference type="SUPFAM" id="SSF52218">
    <property type="entry name" value="Flavoproteins"/>
    <property type="match status" value="1"/>
</dbReference>
<comment type="catalytic activity">
    <reaction evidence="6">
        <text>2 a quinone + NADH + H(+) = 2 a 1,4-benzosemiquinone + NAD(+)</text>
        <dbReference type="Rhea" id="RHEA:65952"/>
        <dbReference type="ChEBI" id="CHEBI:15378"/>
        <dbReference type="ChEBI" id="CHEBI:57540"/>
        <dbReference type="ChEBI" id="CHEBI:57945"/>
        <dbReference type="ChEBI" id="CHEBI:132124"/>
        <dbReference type="ChEBI" id="CHEBI:134225"/>
    </reaction>
</comment>
<keyword evidence="2 6" id="KW-0288">FMN</keyword>
<dbReference type="InterPro" id="IPR050104">
    <property type="entry name" value="FMN-dep_NADH:Q_OxRdtase_AzoR1"/>
</dbReference>